<evidence type="ECO:0008006" key="5">
    <source>
        <dbReference type="Google" id="ProtNLM"/>
    </source>
</evidence>
<feature type="signal peptide" evidence="2">
    <location>
        <begin position="1"/>
        <end position="22"/>
    </location>
</feature>
<evidence type="ECO:0000313" key="4">
    <source>
        <dbReference type="Proteomes" id="UP000221168"/>
    </source>
</evidence>
<keyword evidence="4" id="KW-1185">Reference proteome</keyword>
<comment type="caution">
    <text evidence="3">The sequence shown here is derived from an EMBL/GenBank/DDBJ whole genome shotgun (WGS) entry which is preliminary data.</text>
</comment>
<sequence>MSRVVLASLIVLAALGTGAALAGDVRNLSVDGAPSADQDTERYCKNITQEMQELRYKIKEEKLRKLQADVEAKIAELETKRKELEQWVGLRDGFANKATDALVEIYQKMRPDAAAARLEVISPQLASSILLALPPAKAGVILNEMNPKSAANITMILAAAARKDDGT</sequence>
<dbReference type="OrthoDB" id="9810610at2"/>
<proteinExistence type="predicted"/>
<feature type="chain" id="PRO_5013827550" description="Flagellar protein" evidence="2">
    <location>
        <begin position="23"/>
        <end position="167"/>
    </location>
</feature>
<keyword evidence="2" id="KW-0732">Signal</keyword>
<organism evidence="3 4">
    <name type="scientific">Zhengella mangrovi</name>
    <dbReference type="NCBI Taxonomy" id="1982044"/>
    <lineage>
        <taxon>Bacteria</taxon>
        <taxon>Pseudomonadati</taxon>
        <taxon>Pseudomonadota</taxon>
        <taxon>Alphaproteobacteria</taxon>
        <taxon>Hyphomicrobiales</taxon>
        <taxon>Notoacmeibacteraceae</taxon>
        <taxon>Zhengella</taxon>
    </lineage>
</organism>
<evidence type="ECO:0000256" key="1">
    <source>
        <dbReference type="SAM" id="Coils"/>
    </source>
</evidence>
<protein>
    <recommendedName>
        <fullName evidence="5">Flagellar protein</fullName>
    </recommendedName>
</protein>
<accession>A0A2G1QJN7</accession>
<keyword evidence="1" id="KW-0175">Coiled coil</keyword>
<name>A0A2G1QJN7_9HYPH</name>
<gene>
    <name evidence="3" type="ORF">CSC94_18015</name>
</gene>
<dbReference type="EMBL" id="PDVP01000013">
    <property type="protein sequence ID" value="PHP65743.1"/>
    <property type="molecule type" value="Genomic_DNA"/>
</dbReference>
<feature type="coiled-coil region" evidence="1">
    <location>
        <begin position="44"/>
        <end position="87"/>
    </location>
</feature>
<dbReference type="RefSeq" id="WP_099307769.1">
    <property type="nucleotide sequence ID" value="NZ_PDVP01000013.1"/>
</dbReference>
<reference evidence="3 4" key="1">
    <citation type="submission" date="2017-10" db="EMBL/GenBank/DDBJ databases">
        <title>Sedimentibacterium mangrovi gen. nov., sp. nov., a novel member of family Phyllobacteriacea isolated from mangrove sediment.</title>
        <authorList>
            <person name="Liao H."/>
            <person name="Tian Y."/>
        </authorList>
    </citation>
    <scope>NUCLEOTIDE SEQUENCE [LARGE SCALE GENOMIC DNA]</scope>
    <source>
        <strain evidence="3 4">X9-2-2</strain>
    </source>
</reference>
<dbReference type="Proteomes" id="UP000221168">
    <property type="component" value="Unassembled WGS sequence"/>
</dbReference>
<dbReference type="SUPFAM" id="SSF158791">
    <property type="entry name" value="MgtE N-terminal domain-like"/>
    <property type="match status" value="1"/>
</dbReference>
<dbReference type="AlphaFoldDB" id="A0A2G1QJN7"/>
<evidence type="ECO:0000313" key="3">
    <source>
        <dbReference type="EMBL" id="PHP65743.1"/>
    </source>
</evidence>
<evidence type="ECO:0000256" key="2">
    <source>
        <dbReference type="SAM" id="SignalP"/>
    </source>
</evidence>
<dbReference type="Gene3D" id="1.10.220.30">
    <property type="match status" value="1"/>
</dbReference>